<dbReference type="AlphaFoldDB" id="A0A2M8RTL3"/>
<accession>A0A2M8RTL3</accession>
<dbReference type="RefSeq" id="WP_100297401.1">
    <property type="nucleotide sequence ID" value="NZ_PHGZ01000025.1"/>
</dbReference>
<evidence type="ECO:0000313" key="2">
    <source>
        <dbReference type="EMBL" id="PJG82219.1"/>
    </source>
</evidence>
<feature type="domain" description="N-acetyltransferase" evidence="1">
    <location>
        <begin position="5"/>
        <end position="148"/>
    </location>
</feature>
<organism evidence="2 3">
    <name type="scientific">Caviibacterium pharyngocola</name>
    <dbReference type="NCBI Taxonomy" id="28159"/>
    <lineage>
        <taxon>Bacteria</taxon>
        <taxon>Pseudomonadati</taxon>
        <taxon>Pseudomonadota</taxon>
        <taxon>Gammaproteobacteria</taxon>
        <taxon>Pasteurellales</taxon>
        <taxon>Pasteurellaceae</taxon>
        <taxon>Caviibacterium</taxon>
    </lineage>
</organism>
<dbReference type="PROSITE" id="PS51186">
    <property type="entry name" value="GNAT"/>
    <property type="match status" value="1"/>
</dbReference>
<comment type="caution">
    <text evidence="2">The sequence shown here is derived from an EMBL/GenBank/DDBJ whole genome shotgun (WGS) entry which is preliminary data.</text>
</comment>
<dbReference type="Proteomes" id="UP000230282">
    <property type="component" value="Unassembled WGS sequence"/>
</dbReference>
<dbReference type="OrthoDB" id="9796171at2"/>
<evidence type="ECO:0000259" key="1">
    <source>
        <dbReference type="PROSITE" id="PS51186"/>
    </source>
</evidence>
<dbReference type="Gene3D" id="3.40.630.30">
    <property type="match status" value="1"/>
</dbReference>
<protein>
    <submittedName>
        <fullName evidence="2">GNAT family N-acetyltransferase</fullName>
    </submittedName>
</protein>
<name>A0A2M8RTL3_9PAST</name>
<keyword evidence="2" id="KW-0808">Transferase</keyword>
<evidence type="ECO:0000313" key="3">
    <source>
        <dbReference type="Proteomes" id="UP000230282"/>
    </source>
</evidence>
<dbReference type="SUPFAM" id="SSF55729">
    <property type="entry name" value="Acyl-CoA N-acyltransferases (Nat)"/>
    <property type="match status" value="1"/>
</dbReference>
<reference evidence="2 3" key="1">
    <citation type="submission" date="2017-11" db="EMBL/GenBank/DDBJ databases">
        <title>Reclassification of Bisgaard taxon 5 as Caviibacterium pharyngocola gen. nov., sp. nov.</title>
        <authorList>
            <person name="Christensen H."/>
        </authorList>
    </citation>
    <scope>NUCLEOTIDE SEQUENCE [LARGE SCALE GENOMIC DNA]</scope>
    <source>
        <strain evidence="2 3">7_3</strain>
    </source>
</reference>
<keyword evidence="3" id="KW-1185">Reference proteome</keyword>
<dbReference type="InterPro" id="IPR016181">
    <property type="entry name" value="Acyl_CoA_acyltransferase"/>
</dbReference>
<dbReference type="CDD" id="cd04301">
    <property type="entry name" value="NAT_SF"/>
    <property type="match status" value="1"/>
</dbReference>
<proteinExistence type="predicted"/>
<dbReference type="GO" id="GO:0016747">
    <property type="term" value="F:acyltransferase activity, transferring groups other than amino-acyl groups"/>
    <property type="evidence" value="ECO:0007669"/>
    <property type="project" value="InterPro"/>
</dbReference>
<dbReference type="InterPro" id="IPR000182">
    <property type="entry name" value="GNAT_dom"/>
</dbReference>
<gene>
    <name evidence="2" type="ORF">CVP04_10170</name>
</gene>
<dbReference type="Pfam" id="PF13673">
    <property type="entry name" value="Acetyltransf_10"/>
    <property type="match status" value="1"/>
</dbReference>
<sequence>MWRLKTFKQLSTLDLFRIYKARTAVFVVEQECPYQEVDDKDLISSHLFTEKNDEIIAYCRIIPGETMYIGRVLVAKNARGTGLARSLMLEALNYCQTEHPDKIIRLQAQAYLENFYRTLGFKPISDIYLEDGIPHLDMESEVNMEKTK</sequence>
<dbReference type="EMBL" id="PHGZ01000025">
    <property type="protein sequence ID" value="PJG82219.1"/>
    <property type="molecule type" value="Genomic_DNA"/>
</dbReference>